<dbReference type="OrthoDB" id="7583078at2"/>
<evidence type="ECO:0000313" key="2">
    <source>
        <dbReference type="EMBL" id="KTW02145.1"/>
    </source>
</evidence>
<comment type="caution">
    <text evidence="2">The sequence shown here is derived from an EMBL/GenBank/DDBJ whole genome shotgun (WGS) entry which is preliminary data.</text>
</comment>
<dbReference type="Proteomes" id="UP000074410">
    <property type="component" value="Unassembled WGS sequence"/>
</dbReference>
<dbReference type="PATRIC" id="fig|33051.3.peg.1024"/>
<dbReference type="EMBL" id="LDTD01000160">
    <property type="protein sequence ID" value="KTT67113.1"/>
    <property type="molecule type" value="Genomic_DNA"/>
</dbReference>
<proteinExistence type="predicted"/>
<name>A0A147J1M5_9SPHN</name>
<evidence type="ECO:0000313" key="5">
    <source>
        <dbReference type="Proteomes" id="UP000074072"/>
    </source>
</evidence>
<dbReference type="Proteomes" id="UP000074072">
    <property type="component" value="Unassembled WGS sequence"/>
</dbReference>
<gene>
    <name evidence="3" type="ORF">NS258_00795</name>
    <name evidence="1" type="ORF">NS319_17250</name>
    <name evidence="2" type="ORF">SB4_04255</name>
</gene>
<evidence type="ECO:0000313" key="1">
    <source>
        <dbReference type="EMBL" id="KTT67113.1"/>
    </source>
</evidence>
<evidence type="ECO:0000313" key="6">
    <source>
        <dbReference type="Proteomes" id="UP000074410"/>
    </source>
</evidence>
<evidence type="ECO:0000313" key="4">
    <source>
        <dbReference type="Proteomes" id="UP000072867"/>
    </source>
</evidence>
<dbReference type="AlphaFoldDB" id="A0A147J1M5"/>
<protein>
    <submittedName>
        <fullName evidence="2">Uncharacterized protein</fullName>
    </submittedName>
</protein>
<organism evidence="2 5">
    <name type="scientific">Sphingomonas sanguinis</name>
    <dbReference type="NCBI Taxonomy" id="33051"/>
    <lineage>
        <taxon>Bacteria</taxon>
        <taxon>Pseudomonadati</taxon>
        <taxon>Pseudomonadota</taxon>
        <taxon>Alphaproteobacteria</taxon>
        <taxon>Sphingomonadales</taxon>
        <taxon>Sphingomonadaceae</taxon>
        <taxon>Sphingomonas</taxon>
    </lineage>
</organism>
<accession>A0A147J1M5</accession>
<dbReference type="Proteomes" id="UP000072867">
    <property type="component" value="Unassembled WGS sequence"/>
</dbReference>
<dbReference type="EMBL" id="LDTC01000006">
    <property type="protein sequence ID" value="KTW17965.1"/>
    <property type="molecule type" value="Genomic_DNA"/>
</dbReference>
<sequence>MTDSPEANPQGSDIRDQLWARIAALDVRAPYAPASDLMRGIESIRRLAHAHGLAPAVTVTHFIDRALMRGAAAGPFHGWLAMLTDAVASERQDLETTQHFAEACSVRLAR</sequence>
<evidence type="ECO:0000313" key="3">
    <source>
        <dbReference type="EMBL" id="KTW17965.1"/>
    </source>
</evidence>
<dbReference type="EMBL" id="LDTE01000019">
    <property type="protein sequence ID" value="KTW02145.1"/>
    <property type="molecule type" value="Genomic_DNA"/>
</dbReference>
<reference evidence="4 5" key="1">
    <citation type="journal article" date="2016" name="Front. Microbiol.">
        <title>Genomic Resource of Rice Seed Associated Bacteria.</title>
        <authorList>
            <person name="Midha S."/>
            <person name="Bansal K."/>
            <person name="Sharma S."/>
            <person name="Kumar N."/>
            <person name="Patil P.P."/>
            <person name="Chaudhry V."/>
            <person name="Patil P.B."/>
        </authorList>
    </citation>
    <scope>NUCLEOTIDE SEQUENCE [LARGE SCALE GENOMIC DNA]</scope>
    <source>
        <strain evidence="3 6">NS258</strain>
        <strain evidence="1 4">NS319</strain>
        <strain evidence="2 5">SB4</strain>
    </source>
</reference>